<dbReference type="HOGENOM" id="CLU_1160220_0_0_6"/>
<dbReference type="RefSeq" id="WP_004999769.1">
    <property type="nucleotide sequence ID" value="NZ_CH672427.1"/>
</dbReference>
<accession>A4BRE4</accession>
<comment type="caution">
    <text evidence="1">The sequence shown here is derived from an EMBL/GenBank/DDBJ whole genome shotgun (WGS) entry which is preliminary data.</text>
</comment>
<dbReference type="AlphaFoldDB" id="A4BRE4"/>
<gene>
    <name evidence="1" type="ORF">NB231_03515</name>
</gene>
<dbReference type="InterPro" id="IPR008969">
    <property type="entry name" value="CarboxyPept-like_regulatory"/>
</dbReference>
<dbReference type="STRING" id="314278.NB231_03515"/>
<evidence type="ECO:0000313" key="1">
    <source>
        <dbReference type="EMBL" id="EAR21766.1"/>
    </source>
</evidence>
<dbReference type="SUPFAM" id="SSF49464">
    <property type="entry name" value="Carboxypeptidase regulatory domain-like"/>
    <property type="match status" value="1"/>
</dbReference>
<name>A4BRE4_9GAMM</name>
<evidence type="ECO:0000313" key="2">
    <source>
        <dbReference type="Proteomes" id="UP000003374"/>
    </source>
</evidence>
<dbReference type="Proteomes" id="UP000003374">
    <property type="component" value="Unassembled WGS sequence"/>
</dbReference>
<proteinExistence type="predicted"/>
<reference evidence="1 2" key="1">
    <citation type="submission" date="2006-02" db="EMBL/GenBank/DDBJ databases">
        <authorList>
            <person name="Waterbury J."/>
            <person name="Ferriera S."/>
            <person name="Johnson J."/>
            <person name="Kravitz S."/>
            <person name="Halpern A."/>
            <person name="Remington K."/>
            <person name="Beeson K."/>
            <person name="Tran B."/>
            <person name="Rogers Y.-H."/>
            <person name="Friedman R."/>
            <person name="Venter J.C."/>
        </authorList>
    </citation>
    <scope>NUCLEOTIDE SEQUENCE [LARGE SCALE GENOMIC DNA]</scope>
    <source>
        <strain evidence="1 2">Nb-231</strain>
    </source>
</reference>
<sequence length="238" mass="25707">MDLAMIHATFRAWTVDLGERGLAARFAHGFVPAAEGLVVTALLLAARPDPQRRAHGAPRQPPPERPLARLCYLIAVSGPNDEAQSEQALLALLAAVDRQSGMELLSAELPPSLWLAYGVTPRPAFQLEACLTERVVRPVLTAVRTHRLDLAGLVTVHGCVVGIDDTPIAGAEIELLATGRVVRSDHRGAFRLCMPNAGSGAESGWVRVQARGVEQRFPIPATITEHRPWLLRLQLPGD</sequence>
<evidence type="ECO:0008006" key="3">
    <source>
        <dbReference type="Google" id="ProtNLM"/>
    </source>
</evidence>
<keyword evidence="2" id="KW-1185">Reference proteome</keyword>
<organism evidence="1 2">
    <name type="scientific">Nitrococcus mobilis Nb-231</name>
    <dbReference type="NCBI Taxonomy" id="314278"/>
    <lineage>
        <taxon>Bacteria</taxon>
        <taxon>Pseudomonadati</taxon>
        <taxon>Pseudomonadota</taxon>
        <taxon>Gammaproteobacteria</taxon>
        <taxon>Chromatiales</taxon>
        <taxon>Ectothiorhodospiraceae</taxon>
        <taxon>Nitrococcus</taxon>
    </lineage>
</organism>
<dbReference type="OrthoDB" id="9812089at2"/>
<dbReference type="EMBL" id="AAOF01000006">
    <property type="protein sequence ID" value="EAR21766.1"/>
    <property type="molecule type" value="Genomic_DNA"/>
</dbReference>
<protein>
    <recommendedName>
        <fullName evidence="3">Carboxypeptidase regulatory-like domain-containing protein</fullName>
    </recommendedName>
</protein>